<proteinExistence type="predicted"/>
<feature type="chain" id="PRO_5011735469" evidence="1">
    <location>
        <begin position="29"/>
        <end position="86"/>
    </location>
</feature>
<sequence>MKITETSTIIAAAMTAALAMAAPTGASAADMEKCYGVAKAGHNDCQTANSSCAGSSTMDGDGHAFIALPEGTCEKLVGGSLEPKES</sequence>
<gene>
    <name evidence="2" type="ORF">SAMN05421720_12712</name>
</gene>
<protein>
    <submittedName>
        <fullName evidence="2">Uncharacterized membrane protein</fullName>
    </submittedName>
</protein>
<evidence type="ECO:0000313" key="2">
    <source>
        <dbReference type="EMBL" id="SDF05697.1"/>
    </source>
</evidence>
<keyword evidence="3" id="KW-1185">Reference proteome</keyword>
<evidence type="ECO:0000256" key="1">
    <source>
        <dbReference type="SAM" id="SignalP"/>
    </source>
</evidence>
<dbReference type="OrthoDB" id="9808309at2"/>
<dbReference type="InterPro" id="IPR018740">
    <property type="entry name" value="DUF2282_membr"/>
</dbReference>
<dbReference type="EMBL" id="FNAP01000027">
    <property type="protein sequence ID" value="SDF05697.1"/>
    <property type="molecule type" value="Genomic_DNA"/>
</dbReference>
<evidence type="ECO:0000313" key="3">
    <source>
        <dbReference type="Proteomes" id="UP000199412"/>
    </source>
</evidence>
<organism evidence="2 3">
    <name type="scientific">Rhodospira trueperi</name>
    <dbReference type="NCBI Taxonomy" id="69960"/>
    <lineage>
        <taxon>Bacteria</taxon>
        <taxon>Pseudomonadati</taxon>
        <taxon>Pseudomonadota</taxon>
        <taxon>Alphaproteobacteria</taxon>
        <taxon>Rhodospirillales</taxon>
        <taxon>Rhodospirillaceae</taxon>
        <taxon>Rhodospira</taxon>
    </lineage>
</organism>
<dbReference type="Pfam" id="PF10048">
    <property type="entry name" value="DUF2282"/>
    <property type="match status" value="1"/>
</dbReference>
<dbReference type="RefSeq" id="WP_092788097.1">
    <property type="nucleotide sequence ID" value="NZ_FNAP01000027.1"/>
</dbReference>
<dbReference type="AlphaFoldDB" id="A0A1G7HYS1"/>
<name>A0A1G7HYS1_9PROT</name>
<accession>A0A1G7HYS1</accession>
<dbReference type="STRING" id="69960.SAMN05421720_12712"/>
<reference evidence="2 3" key="1">
    <citation type="submission" date="2016-10" db="EMBL/GenBank/DDBJ databases">
        <authorList>
            <person name="de Groot N.N."/>
        </authorList>
    </citation>
    <scope>NUCLEOTIDE SEQUENCE [LARGE SCALE GENOMIC DNA]</scope>
    <source>
        <strain evidence="2 3">ATCC 700224</strain>
    </source>
</reference>
<dbReference type="Proteomes" id="UP000199412">
    <property type="component" value="Unassembled WGS sequence"/>
</dbReference>
<feature type="signal peptide" evidence="1">
    <location>
        <begin position="1"/>
        <end position="28"/>
    </location>
</feature>
<keyword evidence="1" id="KW-0732">Signal</keyword>